<dbReference type="Proteomes" id="UP001280121">
    <property type="component" value="Unassembled WGS sequence"/>
</dbReference>
<evidence type="ECO:0000313" key="2">
    <source>
        <dbReference type="Proteomes" id="UP001280121"/>
    </source>
</evidence>
<evidence type="ECO:0008006" key="3">
    <source>
        <dbReference type="Google" id="ProtNLM"/>
    </source>
</evidence>
<keyword evidence="2" id="KW-1185">Reference proteome</keyword>
<proteinExistence type="predicted"/>
<protein>
    <recommendedName>
        <fullName evidence="3">Reverse transcriptase</fullName>
    </recommendedName>
</protein>
<sequence length="69" mass="7881">MALKLDMSKAYDRVEWVFLEKMMARMGFSESRVMRCIFSLSFSYILNREVCGLSSVINATVSDGVISIF</sequence>
<accession>A0AAD9TTL7</accession>
<organism evidence="1 2">
    <name type="scientific">Dipteronia dyeriana</name>
    <dbReference type="NCBI Taxonomy" id="168575"/>
    <lineage>
        <taxon>Eukaryota</taxon>
        <taxon>Viridiplantae</taxon>
        <taxon>Streptophyta</taxon>
        <taxon>Embryophyta</taxon>
        <taxon>Tracheophyta</taxon>
        <taxon>Spermatophyta</taxon>
        <taxon>Magnoliopsida</taxon>
        <taxon>eudicotyledons</taxon>
        <taxon>Gunneridae</taxon>
        <taxon>Pentapetalae</taxon>
        <taxon>rosids</taxon>
        <taxon>malvids</taxon>
        <taxon>Sapindales</taxon>
        <taxon>Sapindaceae</taxon>
        <taxon>Hippocastanoideae</taxon>
        <taxon>Acereae</taxon>
        <taxon>Dipteronia</taxon>
    </lineage>
</organism>
<evidence type="ECO:0000313" key="1">
    <source>
        <dbReference type="EMBL" id="KAK2641498.1"/>
    </source>
</evidence>
<comment type="caution">
    <text evidence="1">The sequence shown here is derived from an EMBL/GenBank/DDBJ whole genome shotgun (WGS) entry which is preliminary data.</text>
</comment>
<gene>
    <name evidence="1" type="ORF">Ddye_023261</name>
</gene>
<reference evidence="1" key="1">
    <citation type="journal article" date="2023" name="Plant J.">
        <title>Genome sequences and population genomics provide insights into the demographic history, inbreeding, and mutation load of two 'living fossil' tree species of Dipteronia.</title>
        <authorList>
            <person name="Feng Y."/>
            <person name="Comes H.P."/>
            <person name="Chen J."/>
            <person name="Zhu S."/>
            <person name="Lu R."/>
            <person name="Zhang X."/>
            <person name="Li P."/>
            <person name="Qiu J."/>
            <person name="Olsen K.M."/>
            <person name="Qiu Y."/>
        </authorList>
    </citation>
    <scope>NUCLEOTIDE SEQUENCE</scope>
    <source>
        <strain evidence="1">KIB01</strain>
    </source>
</reference>
<name>A0AAD9TTL7_9ROSI</name>
<dbReference type="EMBL" id="JANJYI010000007">
    <property type="protein sequence ID" value="KAK2641498.1"/>
    <property type="molecule type" value="Genomic_DNA"/>
</dbReference>
<dbReference type="AlphaFoldDB" id="A0AAD9TTL7"/>